<dbReference type="EMBL" id="LKAQ01000005">
    <property type="protein sequence ID" value="OIQ48861.1"/>
    <property type="molecule type" value="Genomic_DNA"/>
</dbReference>
<dbReference type="EC" id="3.6.4.-" evidence="9"/>
<dbReference type="Gene3D" id="3.30.2060.10">
    <property type="entry name" value="Penicillin-binding protein 1b domain"/>
    <property type="match status" value="1"/>
</dbReference>
<organism evidence="12 13">
    <name type="scientific">Pseudodesulfovibrio hydrargyri</name>
    <dbReference type="NCBI Taxonomy" id="2125990"/>
    <lineage>
        <taxon>Bacteria</taxon>
        <taxon>Pseudomonadati</taxon>
        <taxon>Thermodesulfobacteriota</taxon>
        <taxon>Desulfovibrionia</taxon>
        <taxon>Desulfovibrionales</taxon>
        <taxon>Desulfovibrionaceae</taxon>
    </lineage>
</organism>
<comment type="function">
    <text evidence="9">Couples transcription and DNA repair by recognizing RNA polymerase (RNAP) stalled at DNA lesions. Mediates ATP-dependent release of RNAP and its truncated transcript from the DNA, and recruitment of nucleotide excision repair machinery to the damaged site.</text>
</comment>
<dbReference type="InterPro" id="IPR037235">
    <property type="entry name" value="TRCF-like_C_D7"/>
</dbReference>
<protein>
    <recommendedName>
        <fullName evidence="9">Transcription-repair-coupling factor</fullName>
        <shortName evidence="9">TRCF</shortName>
        <ecNumber evidence="9">3.6.4.-</ecNumber>
    </recommendedName>
</protein>
<evidence type="ECO:0000256" key="8">
    <source>
        <dbReference type="ARBA" id="ARBA00023204"/>
    </source>
</evidence>
<reference evidence="12 13" key="1">
    <citation type="submission" date="2015-09" db="EMBL/GenBank/DDBJ databases">
        <title>Genome of Desulfovibrio dechloracetivorans BerOc1, a mercury methylating strain isolated from highly hydrocarbons and metals contaminated coastal sediments.</title>
        <authorList>
            <person name="Goni Urriza M."/>
            <person name="Gassie C."/>
            <person name="Bouchez O."/>
            <person name="Klopp C."/>
            <person name="Ranchou-Peyruse A."/>
            <person name="Remy G."/>
        </authorList>
    </citation>
    <scope>NUCLEOTIDE SEQUENCE [LARGE SCALE GENOMIC DNA]</scope>
    <source>
        <strain evidence="12 13">BerOc1</strain>
    </source>
</reference>
<dbReference type="SMART" id="SM00982">
    <property type="entry name" value="TRCF"/>
    <property type="match status" value="1"/>
</dbReference>
<dbReference type="Gene3D" id="3.90.1150.50">
    <property type="entry name" value="Transcription-repair-coupling factor, D7 domain"/>
    <property type="match status" value="1"/>
</dbReference>
<comment type="caution">
    <text evidence="12">The sequence shown here is derived from an EMBL/GenBank/DDBJ whole genome shotgun (WGS) entry which is preliminary data.</text>
</comment>
<dbReference type="Proteomes" id="UP000181901">
    <property type="component" value="Unassembled WGS sequence"/>
</dbReference>
<dbReference type="NCBIfam" id="TIGR00580">
    <property type="entry name" value="mfd"/>
    <property type="match status" value="1"/>
</dbReference>
<dbReference type="Gene3D" id="2.40.10.170">
    <property type="match status" value="1"/>
</dbReference>
<dbReference type="InterPro" id="IPR041471">
    <property type="entry name" value="UvrB_inter"/>
</dbReference>
<evidence type="ECO:0000256" key="4">
    <source>
        <dbReference type="ARBA" id="ARBA00022801"/>
    </source>
</evidence>
<evidence type="ECO:0000256" key="9">
    <source>
        <dbReference type="HAMAP-Rule" id="MF_00969"/>
    </source>
</evidence>
<name>A0A1J5MQG1_9BACT</name>
<dbReference type="SMART" id="SM00490">
    <property type="entry name" value="HELICc"/>
    <property type="match status" value="1"/>
</dbReference>
<feature type="domain" description="Helicase ATP-binding" evidence="10">
    <location>
        <begin position="626"/>
        <end position="787"/>
    </location>
</feature>
<dbReference type="Pfam" id="PF03461">
    <property type="entry name" value="TRCF"/>
    <property type="match status" value="1"/>
</dbReference>
<dbReference type="GO" id="GO:0005737">
    <property type="term" value="C:cytoplasm"/>
    <property type="evidence" value="ECO:0007669"/>
    <property type="project" value="UniProtKB-SubCell"/>
</dbReference>
<evidence type="ECO:0000259" key="10">
    <source>
        <dbReference type="PROSITE" id="PS51192"/>
    </source>
</evidence>
<dbReference type="Pfam" id="PF00271">
    <property type="entry name" value="Helicase_C"/>
    <property type="match status" value="1"/>
</dbReference>
<dbReference type="Gene3D" id="3.40.50.11180">
    <property type="match status" value="1"/>
</dbReference>
<gene>
    <name evidence="9 12" type="primary">mfd</name>
    <name evidence="12" type="ORF">BerOc1_03614</name>
</gene>
<proteinExistence type="inferred from homology"/>
<comment type="similarity">
    <text evidence="9">In the N-terminal section; belongs to the UvrB family.</text>
</comment>
<dbReference type="SMART" id="SM01058">
    <property type="entry name" value="CarD_TRCF"/>
    <property type="match status" value="1"/>
</dbReference>
<keyword evidence="4 9" id="KW-0378">Hydrolase</keyword>
<dbReference type="InterPro" id="IPR047112">
    <property type="entry name" value="RecG/Mfd"/>
</dbReference>
<dbReference type="InterPro" id="IPR036101">
    <property type="entry name" value="CarD-like/TRCF_RID_sf"/>
</dbReference>
<evidence type="ECO:0000313" key="13">
    <source>
        <dbReference type="Proteomes" id="UP000181901"/>
    </source>
</evidence>
<dbReference type="SUPFAM" id="SSF143517">
    <property type="entry name" value="TRCF domain-like"/>
    <property type="match status" value="1"/>
</dbReference>
<dbReference type="GO" id="GO:0003678">
    <property type="term" value="F:DNA helicase activity"/>
    <property type="evidence" value="ECO:0007669"/>
    <property type="project" value="TreeGrafter"/>
</dbReference>
<dbReference type="GO" id="GO:0016787">
    <property type="term" value="F:hydrolase activity"/>
    <property type="evidence" value="ECO:0007669"/>
    <property type="project" value="UniProtKB-KW"/>
</dbReference>
<dbReference type="InterPro" id="IPR011545">
    <property type="entry name" value="DEAD/DEAH_box_helicase_dom"/>
</dbReference>
<dbReference type="InterPro" id="IPR003711">
    <property type="entry name" value="CarD-like/TRCF_RID"/>
</dbReference>
<keyword evidence="6 9" id="KW-0067">ATP-binding</keyword>
<dbReference type="SUPFAM" id="SSF52540">
    <property type="entry name" value="P-loop containing nucleoside triphosphate hydrolases"/>
    <property type="match status" value="3"/>
</dbReference>
<dbReference type="SUPFAM" id="SSF141259">
    <property type="entry name" value="CarD-like"/>
    <property type="match status" value="1"/>
</dbReference>
<dbReference type="PANTHER" id="PTHR47964:SF1">
    <property type="entry name" value="ATP-DEPENDENT DNA HELICASE HOMOLOG RECG, CHLOROPLASTIC"/>
    <property type="match status" value="1"/>
</dbReference>
<evidence type="ECO:0000256" key="3">
    <source>
        <dbReference type="ARBA" id="ARBA00022763"/>
    </source>
</evidence>
<dbReference type="InterPro" id="IPR014001">
    <property type="entry name" value="Helicase_ATP-bd"/>
</dbReference>
<dbReference type="InterPro" id="IPR004576">
    <property type="entry name" value="Mfd"/>
</dbReference>
<dbReference type="SMART" id="SM00487">
    <property type="entry name" value="DEXDc"/>
    <property type="match status" value="1"/>
</dbReference>
<dbReference type="InterPro" id="IPR001650">
    <property type="entry name" value="Helicase_C-like"/>
</dbReference>
<keyword evidence="7 9" id="KW-0238">DNA-binding</keyword>
<dbReference type="InterPro" id="IPR005118">
    <property type="entry name" value="TRCF_C"/>
</dbReference>
<sequence>MPATYPKDIADFMKGAVDSVRVFKSGPGSQALLAGSLLAGGSDVVLVVPGVAEFKEMQALLTLLSRGKPGGLEQPAWEREWVFLPPYHSRTPEPQGWSERWAALYGLVYRDGPRGVLMTADNLLPHWPGETVLRENWATLTKGEEMSPDILLEQLVSWGYVRRKLVSDPGDMAMRGDILDIHAPGYELPLRLEFFGDVLEEVRLFDPSSQRSKADLNEAVLLPVGPGITTPDRAFRARDQWEKLRKTGEITAAQEQALSERLDANDGYVWPGLYYDAPVGLEDYLPKDAAWLLSSGGTLRARLEDREQAWRDYLKDEERDKGVSLPRRFIIRSHDVARKAWSSARQLVFEELTIGREKTGIDLPETPYSDFTDIFWRPEATRRPWAALMTGIKEWQSAGETTILSFRTQRSRTKFLNLAEQESLPITLEYVPDRQGLYALVSPLRKGMDIGWNRTRVLGEEVIQPQAPSARPGRDKAFKGLERYDDLSEGDLLVHRDYGLSQFGGLHHMSIGEGANDYLLLYFSGEDKLYLPVDRLNLVQRFKGPEGAKQPSLDKLGGSRWAKTTAKVRKAIEKIAHELVEMYAFRRVAKGYGYGPLDEMYAEFEATFGFEETPDQEKAVNDVFRDMEKPEPMDRLVCGDVGFGKTEVALRAAFRAALEGRQTALLCPTTVLAEQHYQTFTRRMEGFPVRVGLLSRFVTAKRQKTVLEAASRGEIDILIGTHRILSKDVELPNLGLLILDEEQRFGVKHKEKLKHFRQNIDVLTLTATPIPRTLQLSLSGIRGLSVIETPPVDRKPVETGIMEREELELKAVLRRELDRGGQVYWVYNRVNGLERVADYVRGLVPDAKVGMAHGRMSEKGLEDAMRDFWHGEMDVLVCTSIVESGLDFPNANTLIVDQAQLFGLGQLYQLRGRVGRSERQAYAYFVVPSIKDISEIVRKRLRIILDMDYLGAGFKVAMEDLRLRGAGNILGEAQSGQIAKIGLELFLEMLEEEVARLRGEEHAGAADTELNFVFEAHIPGGYIPDSRERLRYYRSLSSAATDMELCEYEAEIRDRFGPLPEPLDAFFGVLRIKRTLSRLQAARAELYPGRMVITWKDNAIAVNPERLISWVNDRGEGTRLIPPAKLEIRYDGAHSMREALESTAADLEGMLDAQTVPPGGP</sequence>
<keyword evidence="3 9" id="KW-0227">DNA damage</keyword>
<dbReference type="GO" id="GO:0003684">
    <property type="term" value="F:damaged DNA binding"/>
    <property type="evidence" value="ECO:0007669"/>
    <property type="project" value="InterPro"/>
</dbReference>
<keyword evidence="5" id="KW-0347">Helicase</keyword>
<dbReference type="OrthoDB" id="9804325at2"/>
<dbReference type="Pfam" id="PF02559">
    <property type="entry name" value="CarD_TRCF_RID"/>
    <property type="match status" value="1"/>
</dbReference>
<evidence type="ECO:0000259" key="11">
    <source>
        <dbReference type="PROSITE" id="PS51194"/>
    </source>
</evidence>
<dbReference type="PANTHER" id="PTHR47964">
    <property type="entry name" value="ATP-DEPENDENT DNA HELICASE HOMOLOG RECG, CHLOROPLASTIC"/>
    <property type="match status" value="1"/>
</dbReference>
<evidence type="ECO:0000256" key="5">
    <source>
        <dbReference type="ARBA" id="ARBA00022806"/>
    </source>
</evidence>
<dbReference type="PROSITE" id="PS51192">
    <property type="entry name" value="HELICASE_ATP_BIND_1"/>
    <property type="match status" value="1"/>
</dbReference>
<dbReference type="PROSITE" id="PS51194">
    <property type="entry name" value="HELICASE_CTER"/>
    <property type="match status" value="1"/>
</dbReference>
<evidence type="ECO:0000256" key="7">
    <source>
        <dbReference type="ARBA" id="ARBA00023125"/>
    </source>
</evidence>
<dbReference type="GO" id="GO:0000716">
    <property type="term" value="P:transcription-coupled nucleotide-excision repair, DNA damage recognition"/>
    <property type="evidence" value="ECO:0007669"/>
    <property type="project" value="UniProtKB-UniRule"/>
</dbReference>
<keyword evidence="8 9" id="KW-0234">DNA repair</keyword>
<dbReference type="GO" id="GO:0005524">
    <property type="term" value="F:ATP binding"/>
    <property type="evidence" value="ECO:0007669"/>
    <property type="project" value="UniProtKB-UniRule"/>
</dbReference>
<feature type="domain" description="Helicase C-terminal" evidence="11">
    <location>
        <begin position="808"/>
        <end position="962"/>
    </location>
</feature>
<dbReference type="CDD" id="cd17991">
    <property type="entry name" value="DEXHc_TRCF"/>
    <property type="match status" value="1"/>
</dbReference>
<evidence type="ECO:0000256" key="1">
    <source>
        <dbReference type="ARBA" id="ARBA00022490"/>
    </source>
</evidence>
<dbReference type="AlphaFoldDB" id="A0A1J5MQG1"/>
<dbReference type="HAMAP" id="MF_00969">
    <property type="entry name" value="TRCF"/>
    <property type="match status" value="1"/>
</dbReference>
<comment type="subcellular location">
    <subcellularLocation>
        <location evidence="9">Cytoplasm</location>
    </subcellularLocation>
</comment>
<dbReference type="RefSeq" id="WP_071547294.1">
    <property type="nucleotide sequence ID" value="NZ_LKAQ01000005.1"/>
</dbReference>
<dbReference type="Pfam" id="PF00270">
    <property type="entry name" value="DEAD"/>
    <property type="match status" value="1"/>
</dbReference>
<dbReference type="InterPro" id="IPR027417">
    <property type="entry name" value="P-loop_NTPase"/>
</dbReference>
<evidence type="ECO:0000256" key="6">
    <source>
        <dbReference type="ARBA" id="ARBA00022840"/>
    </source>
</evidence>
<accession>A0A1J5MQG1</accession>
<keyword evidence="2 9" id="KW-0547">Nucleotide-binding</keyword>
<evidence type="ECO:0000313" key="12">
    <source>
        <dbReference type="EMBL" id="OIQ48861.1"/>
    </source>
</evidence>
<evidence type="ECO:0000256" key="2">
    <source>
        <dbReference type="ARBA" id="ARBA00022741"/>
    </source>
</evidence>
<keyword evidence="1 9" id="KW-0963">Cytoplasm</keyword>
<dbReference type="GO" id="GO:0006355">
    <property type="term" value="P:regulation of DNA-templated transcription"/>
    <property type="evidence" value="ECO:0007669"/>
    <property type="project" value="UniProtKB-UniRule"/>
</dbReference>
<dbReference type="Pfam" id="PF17757">
    <property type="entry name" value="UvrB_inter"/>
    <property type="match status" value="1"/>
</dbReference>
<keyword evidence="13" id="KW-1185">Reference proteome</keyword>
<comment type="similarity">
    <text evidence="9">In the C-terminal section; belongs to the helicase family. RecG subfamily.</text>
</comment>
<dbReference type="Gene3D" id="3.40.50.300">
    <property type="entry name" value="P-loop containing nucleotide triphosphate hydrolases"/>
    <property type="match status" value="2"/>
</dbReference>